<evidence type="ECO:0000256" key="12">
    <source>
        <dbReference type="ARBA" id="ARBA00023172"/>
    </source>
</evidence>
<dbReference type="InterPro" id="IPR001584">
    <property type="entry name" value="Integrase_cat-core"/>
</dbReference>
<proteinExistence type="predicted"/>
<dbReference type="InterPro" id="IPR036397">
    <property type="entry name" value="RNaseH_sf"/>
</dbReference>
<dbReference type="OrthoDB" id="430476at2759"/>
<keyword evidence="1" id="KW-0815">Transposition</keyword>
<evidence type="ECO:0000256" key="2">
    <source>
        <dbReference type="ARBA" id="ARBA00022695"/>
    </source>
</evidence>
<dbReference type="GO" id="GO:0015074">
    <property type="term" value="P:DNA integration"/>
    <property type="evidence" value="ECO:0007669"/>
    <property type="project" value="UniProtKB-KW"/>
</dbReference>
<evidence type="ECO:0000256" key="10">
    <source>
        <dbReference type="ARBA" id="ARBA00022918"/>
    </source>
</evidence>
<evidence type="ECO:0000256" key="7">
    <source>
        <dbReference type="ARBA" id="ARBA00022842"/>
    </source>
</evidence>
<dbReference type="InterPro" id="IPR057670">
    <property type="entry name" value="SH3_retrovirus"/>
</dbReference>
<keyword evidence="9" id="KW-0229">DNA integration</keyword>
<keyword evidence="2" id="KW-0548">Nucleotidyltransferase</keyword>
<name>A0A9Q3BIZ9_9BASI</name>
<keyword evidence="11" id="KW-0239">DNA-directed DNA polymerase</keyword>
<dbReference type="CDD" id="cd09272">
    <property type="entry name" value="RNase_HI_RT_Ty1"/>
    <property type="match status" value="1"/>
</dbReference>
<evidence type="ECO:0000256" key="14">
    <source>
        <dbReference type="ARBA" id="ARBA00049244"/>
    </source>
</evidence>
<dbReference type="Gene3D" id="3.30.420.10">
    <property type="entry name" value="Ribonuclease H-like superfamily/Ribonuclease H"/>
    <property type="match status" value="1"/>
</dbReference>
<dbReference type="InterPro" id="IPR012337">
    <property type="entry name" value="RNaseH-like_sf"/>
</dbReference>
<dbReference type="EMBL" id="AVOT02001194">
    <property type="protein sequence ID" value="MBW0466040.1"/>
    <property type="molecule type" value="Genomic_DNA"/>
</dbReference>
<evidence type="ECO:0000256" key="8">
    <source>
        <dbReference type="ARBA" id="ARBA00022884"/>
    </source>
</evidence>
<comment type="catalytic activity">
    <reaction evidence="14">
        <text>DNA(n) + a 2'-deoxyribonucleoside 5'-triphosphate = DNA(n+1) + diphosphate</text>
        <dbReference type="Rhea" id="RHEA:22508"/>
        <dbReference type="Rhea" id="RHEA-COMP:17339"/>
        <dbReference type="Rhea" id="RHEA-COMP:17340"/>
        <dbReference type="ChEBI" id="CHEBI:33019"/>
        <dbReference type="ChEBI" id="CHEBI:61560"/>
        <dbReference type="ChEBI" id="CHEBI:173112"/>
        <dbReference type="EC" id="2.7.7.7"/>
    </reaction>
</comment>
<feature type="domain" description="Integrase catalytic" evidence="15">
    <location>
        <begin position="61"/>
        <end position="227"/>
    </location>
</feature>
<comment type="catalytic activity">
    <reaction evidence="13">
        <text>DNA(n) + a 2'-deoxyribonucleoside 5'-triphosphate = DNA(n+1) + diphosphate</text>
        <dbReference type="Rhea" id="RHEA:22508"/>
        <dbReference type="Rhea" id="RHEA-COMP:17339"/>
        <dbReference type="Rhea" id="RHEA-COMP:17340"/>
        <dbReference type="ChEBI" id="CHEBI:33019"/>
        <dbReference type="ChEBI" id="CHEBI:61560"/>
        <dbReference type="ChEBI" id="CHEBI:173112"/>
        <dbReference type="EC" id="2.7.7.49"/>
    </reaction>
</comment>
<dbReference type="AlphaFoldDB" id="A0A9Q3BIZ9"/>
<keyword evidence="8" id="KW-0694">RNA-binding</keyword>
<gene>
    <name evidence="16" type="ORF">O181_005755</name>
</gene>
<organism evidence="16 17">
    <name type="scientific">Austropuccinia psidii MF-1</name>
    <dbReference type="NCBI Taxonomy" id="1389203"/>
    <lineage>
        <taxon>Eukaryota</taxon>
        <taxon>Fungi</taxon>
        <taxon>Dikarya</taxon>
        <taxon>Basidiomycota</taxon>
        <taxon>Pucciniomycotina</taxon>
        <taxon>Pucciniomycetes</taxon>
        <taxon>Pucciniales</taxon>
        <taxon>Sphaerophragmiaceae</taxon>
        <taxon>Austropuccinia</taxon>
    </lineage>
</organism>
<evidence type="ECO:0000256" key="13">
    <source>
        <dbReference type="ARBA" id="ARBA00048173"/>
    </source>
</evidence>
<sequence>MTVLHQPVKALISIGSLWHQRLGHPSNQIVKTLGLPPTSETCEVCLTGKLSLLSFSGSFEKAQHPLECIHLDVVGPISPSSNTGLKYFLTIVDQFTLFKTVMFLKTKSKAFNEFVKWEAFSKNFNNTRIKNLVSDRGGEFENEQFKHLATSCGLIHIFSPTATPEHNGFAERANRTILNKARCLLIRSNLPRSYWAKAVNTATFLSNLIPTSLRNNKSPFVLWASKLPWLKILRDFGCKTFILVQWKDRYWKLSPTSEEGILLGFKNDNLSYQILQLQYKKVVVTRHTLFIEDHFPFLDKGSDCTDCSRWVNTCDENDIFFDCNEDAIEDSNSQSPPEDHHDVAIQESHSSAPFWQEFPLLRSGRQHCDSPRHPTLIRGDVDQANILPFPCRPKAPISMEDIDPLSYSNAVSGRKDSWINYQSAIGSLSYLSTETRPDILFAVSSLSQFLELPGIKNWNAFMHVLQYLKGTSHQSLVYPIEGKQGVQSYCNTDWGNCHQARRSVTGFIVMFNGCLVIWKTRKQPTVSLSTAEAEYKALTDLSAKLLWLRQFIQELALHLVEGPIKPVSTRQTVTATEKIKGSSMLRLNSTSLER</sequence>
<dbReference type="GO" id="GO:0005634">
    <property type="term" value="C:nucleus"/>
    <property type="evidence" value="ECO:0007669"/>
    <property type="project" value="UniProtKB-ARBA"/>
</dbReference>
<evidence type="ECO:0000256" key="11">
    <source>
        <dbReference type="ARBA" id="ARBA00022932"/>
    </source>
</evidence>
<dbReference type="PANTHER" id="PTHR42648:SF11">
    <property type="entry name" value="TRANSPOSON TY4-P GAG-POL POLYPROTEIN"/>
    <property type="match status" value="1"/>
</dbReference>
<keyword evidence="17" id="KW-1185">Reference proteome</keyword>
<reference evidence="16" key="1">
    <citation type="submission" date="2021-03" db="EMBL/GenBank/DDBJ databases">
        <title>Draft genome sequence of rust myrtle Austropuccinia psidii MF-1, a brazilian biotype.</title>
        <authorList>
            <person name="Quecine M.C."/>
            <person name="Pachon D.M.R."/>
            <person name="Bonatelli M.L."/>
            <person name="Correr F.H."/>
            <person name="Franceschini L.M."/>
            <person name="Leite T.F."/>
            <person name="Margarido G.R.A."/>
            <person name="Almeida C.A."/>
            <person name="Ferrarezi J.A."/>
            <person name="Labate C.A."/>
        </authorList>
    </citation>
    <scope>NUCLEOTIDE SEQUENCE</scope>
    <source>
        <strain evidence="16">MF-1</strain>
    </source>
</reference>
<evidence type="ECO:0000313" key="16">
    <source>
        <dbReference type="EMBL" id="MBW0466040.1"/>
    </source>
</evidence>
<dbReference type="Pfam" id="PF13976">
    <property type="entry name" value="gag_pre-integrs"/>
    <property type="match status" value="1"/>
</dbReference>
<keyword evidence="10" id="KW-0695">RNA-directed DNA polymerase</keyword>
<dbReference type="GO" id="GO:0003964">
    <property type="term" value="F:RNA-directed DNA polymerase activity"/>
    <property type="evidence" value="ECO:0007669"/>
    <property type="project" value="UniProtKB-KW"/>
</dbReference>
<evidence type="ECO:0000256" key="9">
    <source>
        <dbReference type="ARBA" id="ARBA00022908"/>
    </source>
</evidence>
<evidence type="ECO:0000313" key="17">
    <source>
        <dbReference type="Proteomes" id="UP000765509"/>
    </source>
</evidence>
<dbReference type="Proteomes" id="UP000765509">
    <property type="component" value="Unassembled WGS sequence"/>
</dbReference>
<dbReference type="Pfam" id="PF25597">
    <property type="entry name" value="SH3_retrovirus"/>
    <property type="match status" value="1"/>
</dbReference>
<evidence type="ECO:0000256" key="3">
    <source>
        <dbReference type="ARBA" id="ARBA00022722"/>
    </source>
</evidence>
<keyword evidence="6" id="KW-0378">Hydrolase</keyword>
<keyword evidence="5" id="KW-0255">Endonuclease</keyword>
<dbReference type="InterPro" id="IPR039537">
    <property type="entry name" value="Retrotran_Ty1/copia-like"/>
</dbReference>
<dbReference type="PROSITE" id="PS50994">
    <property type="entry name" value="INTEGRASE"/>
    <property type="match status" value="1"/>
</dbReference>
<accession>A0A9Q3BIZ9</accession>
<dbReference type="GO" id="GO:0004519">
    <property type="term" value="F:endonuclease activity"/>
    <property type="evidence" value="ECO:0007669"/>
    <property type="project" value="UniProtKB-KW"/>
</dbReference>
<keyword evidence="12" id="KW-0233">DNA recombination</keyword>
<dbReference type="GO" id="GO:0003723">
    <property type="term" value="F:RNA binding"/>
    <property type="evidence" value="ECO:0007669"/>
    <property type="project" value="UniProtKB-KW"/>
</dbReference>
<dbReference type="Pfam" id="PF00665">
    <property type="entry name" value="rve"/>
    <property type="match status" value="1"/>
</dbReference>
<dbReference type="GO" id="GO:0032196">
    <property type="term" value="P:transposition"/>
    <property type="evidence" value="ECO:0007669"/>
    <property type="project" value="UniProtKB-KW"/>
</dbReference>
<keyword evidence="11" id="KW-0808">Transferase</keyword>
<dbReference type="InterPro" id="IPR025724">
    <property type="entry name" value="GAG-pre-integrase_dom"/>
</dbReference>
<dbReference type="GO" id="GO:0003887">
    <property type="term" value="F:DNA-directed DNA polymerase activity"/>
    <property type="evidence" value="ECO:0007669"/>
    <property type="project" value="UniProtKB-KW"/>
</dbReference>
<keyword evidence="3" id="KW-0540">Nuclease</keyword>
<comment type="caution">
    <text evidence="16">The sequence shown here is derived from an EMBL/GenBank/DDBJ whole genome shotgun (WGS) entry which is preliminary data.</text>
</comment>
<keyword evidence="4" id="KW-0479">Metal-binding</keyword>
<dbReference type="GO" id="GO:0006310">
    <property type="term" value="P:DNA recombination"/>
    <property type="evidence" value="ECO:0007669"/>
    <property type="project" value="UniProtKB-KW"/>
</dbReference>
<dbReference type="SUPFAM" id="SSF53098">
    <property type="entry name" value="Ribonuclease H-like"/>
    <property type="match status" value="1"/>
</dbReference>
<keyword evidence="7" id="KW-0460">Magnesium</keyword>
<evidence type="ECO:0000259" key="15">
    <source>
        <dbReference type="PROSITE" id="PS50994"/>
    </source>
</evidence>
<evidence type="ECO:0000256" key="6">
    <source>
        <dbReference type="ARBA" id="ARBA00022801"/>
    </source>
</evidence>
<protein>
    <recommendedName>
        <fullName evidence="15">Integrase catalytic domain-containing protein</fullName>
    </recommendedName>
</protein>
<dbReference type="GO" id="GO:0016787">
    <property type="term" value="F:hydrolase activity"/>
    <property type="evidence" value="ECO:0007669"/>
    <property type="project" value="UniProtKB-KW"/>
</dbReference>
<evidence type="ECO:0000256" key="5">
    <source>
        <dbReference type="ARBA" id="ARBA00022759"/>
    </source>
</evidence>
<dbReference type="GO" id="GO:0046872">
    <property type="term" value="F:metal ion binding"/>
    <property type="evidence" value="ECO:0007669"/>
    <property type="project" value="UniProtKB-KW"/>
</dbReference>
<evidence type="ECO:0000256" key="1">
    <source>
        <dbReference type="ARBA" id="ARBA00022578"/>
    </source>
</evidence>
<dbReference type="PANTHER" id="PTHR42648">
    <property type="entry name" value="TRANSPOSASE, PUTATIVE-RELATED"/>
    <property type="match status" value="1"/>
</dbReference>
<evidence type="ECO:0000256" key="4">
    <source>
        <dbReference type="ARBA" id="ARBA00022723"/>
    </source>
</evidence>